<dbReference type="PRINTS" id="PR00001">
    <property type="entry name" value="GLABLOOD"/>
</dbReference>
<dbReference type="Pfam" id="PF02210">
    <property type="entry name" value="Laminin_G_2"/>
    <property type="match status" value="1"/>
</dbReference>
<dbReference type="Pfam" id="PF00054">
    <property type="entry name" value="Laminin_G_1"/>
    <property type="match status" value="1"/>
</dbReference>
<reference evidence="15" key="1">
    <citation type="submission" date="2025-08" db="UniProtKB">
        <authorList>
            <consortium name="RefSeq"/>
        </authorList>
    </citation>
    <scope>IDENTIFICATION</scope>
</reference>
<keyword evidence="14" id="KW-1185">Reference proteome</keyword>
<dbReference type="PANTHER" id="PTHR24040">
    <property type="entry name" value="LAMININ G-LIKE DOMAIN-CONTAINING PROTEIN"/>
    <property type="match status" value="1"/>
</dbReference>
<evidence type="ECO:0000256" key="10">
    <source>
        <dbReference type="SAM" id="SignalP"/>
    </source>
</evidence>
<dbReference type="PROSITE" id="PS50998">
    <property type="entry name" value="GLA_2"/>
    <property type="match status" value="1"/>
</dbReference>
<evidence type="ECO:0000256" key="4">
    <source>
        <dbReference type="ARBA" id="ARBA00022536"/>
    </source>
</evidence>
<dbReference type="PROSITE" id="PS00022">
    <property type="entry name" value="EGF_1"/>
    <property type="match status" value="1"/>
</dbReference>
<dbReference type="InterPro" id="IPR001791">
    <property type="entry name" value="Laminin_G"/>
</dbReference>
<dbReference type="PROSITE" id="PS01187">
    <property type="entry name" value="EGF_CA"/>
    <property type="match status" value="2"/>
</dbReference>
<keyword evidence="10" id="KW-0732">Signal</keyword>
<keyword evidence="2" id="KW-0301">Gamma-carboxyglutamic acid</keyword>
<comment type="subcellular location">
    <subcellularLocation>
        <location evidence="1">Secreted</location>
    </subcellularLocation>
</comment>
<dbReference type="GeneID" id="107110915"/>
<evidence type="ECO:0000259" key="12">
    <source>
        <dbReference type="PROSITE" id="PS50026"/>
    </source>
</evidence>
<dbReference type="InterPro" id="IPR001881">
    <property type="entry name" value="EGF-like_Ca-bd_dom"/>
</dbReference>
<dbReference type="InterPro" id="IPR000742">
    <property type="entry name" value="EGF"/>
</dbReference>
<sequence>MQQPPAPAAALLLVLLATASSQTLFHRTREEASQFLRQRHRRAFQVFEETKQGHLERECVEEICNKEEAREVFENDPETDYFYPKYLACINTYGSRSPDFHTCVHNLPDQCSPNPCHKEGTKTCEDKKGTFFCHCKGGWQGERCEVDINECLEKNGGCQQTCSNKKGSYRCSCHTGYALQKDNKTCEDIDECMVSPGICGEAQCNNFISSYSCFCDEGYKYDDVRKVCQDEDECAQNLCEQTCVNSPGSYSCHCNGRGGVKLSSDMNTCEDILPCVSFAAEKSIKSLYLGRMFSGTPIIKLRFKRKQPTRLVAEFDFRTFDPEGIIFFAGGHKDGTWIVLALRNGRLELQLKYNGIGRVTSSGPIINHGMWQTISVEELERSLVIKVNQDAVMKIAVSGNLFILDKGLYQLHLTVGGIPFNTNHLVQCKILYMQLLSQTTQPHNSNETRKKWEVKINFLIRPATDTGVLFALVNSEATVPLSVAVIDYHSTKKLKQQFVVLAVENTVVCRLAINICDEQEHLVDIAINNSQILLTVDGTAGQSELSNSQLEENLAILDDYLQSSVKTYVGGLPDVPVTSTPVTAFYHGCMTVKVNQQALDLDEALYKSSDITSHSCPPIETDQ</sequence>
<feature type="disulfide bond" evidence="8">
    <location>
        <begin position="135"/>
        <end position="144"/>
    </location>
</feature>
<dbReference type="Pfam" id="PF14670">
    <property type="entry name" value="FXa_inhibition"/>
    <property type="match status" value="1"/>
</dbReference>
<dbReference type="InterPro" id="IPR051145">
    <property type="entry name" value="GAS-SHBG-PROS"/>
</dbReference>
<dbReference type="SUPFAM" id="SSF57196">
    <property type="entry name" value="EGF/Laminin"/>
    <property type="match status" value="3"/>
</dbReference>
<keyword evidence="7" id="KW-0325">Glycoprotein</keyword>
<dbReference type="RefSeq" id="XP_015267244.1">
    <property type="nucleotide sequence ID" value="XM_015411758.1"/>
</dbReference>
<dbReference type="Pfam" id="PF07645">
    <property type="entry name" value="EGF_CA"/>
    <property type="match status" value="2"/>
</dbReference>
<evidence type="ECO:0000256" key="5">
    <source>
        <dbReference type="ARBA" id="ARBA00022837"/>
    </source>
</evidence>
<dbReference type="SUPFAM" id="SSF49899">
    <property type="entry name" value="Concanavalin A-like lectins/glucanases"/>
    <property type="match status" value="2"/>
</dbReference>
<keyword evidence="3" id="KW-0964">Secreted</keyword>
<organism evidence="14 15">
    <name type="scientific">Gekko japonicus</name>
    <name type="common">Schlegel's Japanese gecko</name>
    <dbReference type="NCBI Taxonomy" id="146911"/>
    <lineage>
        <taxon>Eukaryota</taxon>
        <taxon>Metazoa</taxon>
        <taxon>Chordata</taxon>
        <taxon>Craniata</taxon>
        <taxon>Vertebrata</taxon>
        <taxon>Euteleostomi</taxon>
        <taxon>Lepidosauria</taxon>
        <taxon>Squamata</taxon>
        <taxon>Bifurcata</taxon>
        <taxon>Gekkota</taxon>
        <taxon>Gekkonidae</taxon>
        <taxon>Gekkoninae</taxon>
        <taxon>Gekko</taxon>
    </lineage>
</organism>
<evidence type="ECO:0000259" key="13">
    <source>
        <dbReference type="PROSITE" id="PS50998"/>
    </source>
</evidence>
<feature type="disulfide bond" evidence="8">
    <location>
        <begin position="116"/>
        <end position="133"/>
    </location>
</feature>
<feature type="domain" description="EGF-like" evidence="12">
    <location>
        <begin position="107"/>
        <end position="145"/>
    </location>
</feature>
<dbReference type="CDD" id="cd00054">
    <property type="entry name" value="EGF_CA"/>
    <property type="match status" value="3"/>
</dbReference>
<dbReference type="PROSITE" id="PS50025">
    <property type="entry name" value="LAM_G_DOMAIN"/>
    <property type="match status" value="1"/>
</dbReference>
<dbReference type="PROSITE" id="PS01186">
    <property type="entry name" value="EGF_2"/>
    <property type="match status" value="3"/>
</dbReference>
<evidence type="ECO:0000256" key="8">
    <source>
        <dbReference type="PROSITE-ProRule" id="PRU00076"/>
    </source>
</evidence>
<feature type="disulfide bond" evidence="9">
    <location>
        <begin position="589"/>
        <end position="616"/>
    </location>
</feature>
<dbReference type="InterPro" id="IPR018097">
    <property type="entry name" value="EGF_Ca-bd_CS"/>
</dbReference>
<dbReference type="SMART" id="SM00069">
    <property type="entry name" value="GLA"/>
    <property type="match status" value="1"/>
</dbReference>
<dbReference type="PROSITE" id="PS00011">
    <property type="entry name" value="GLA_1"/>
    <property type="match status" value="1"/>
</dbReference>
<evidence type="ECO:0000256" key="9">
    <source>
        <dbReference type="PROSITE-ProRule" id="PRU00122"/>
    </source>
</evidence>
<evidence type="ECO:0000256" key="2">
    <source>
        <dbReference type="ARBA" id="ARBA00022479"/>
    </source>
</evidence>
<dbReference type="InterPro" id="IPR035972">
    <property type="entry name" value="GLA-like_dom_SF"/>
</dbReference>
<dbReference type="Proteomes" id="UP000694871">
    <property type="component" value="Unplaced"/>
</dbReference>
<dbReference type="InterPro" id="IPR000152">
    <property type="entry name" value="EGF-type_Asp/Asn_hydroxyl_site"/>
</dbReference>
<feature type="signal peptide" evidence="10">
    <location>
        <begin position="1"/>
        <end position="21"/>
    </location>
</feature>
<dbReference type="InterPro" id="IPR049883">
    <property type="entry name" value="NOTCH1_EGF-like"/>
</dbReference>
<feature type="domain" description="EGF-like" evidence="12">
    <location>
        <begin position="147"/>
        <end position="187"/>
    </location>
</feature>
<evidence type="ECO:0000313" key="15">
    <source>
        <dbReference type="RefSeq" id="XP_015267244.1"/>
    </source>
</evidence>
<evidence type="ECO:0000256" key="7">
    <source>
        <dbReference type="ARBA" id="ARBA00023180"/>
    </source>
</evidence>
<evidence type="ECO:0000256" key="3">
    <source>
        <dbReference type="ARBA" id="ARBA00022525"/>
    </source>
</evidence>
<comment type="caution">
    <text evidence="8">Lacks conserved residue(s) required for the propagation of feature annotation.</text>
</comment>
<gene>
    <name evidence="15" type="primary">GAS6</name>
</gene>
<feature type="domain" description="Laminin G" evidence="11">
    <location>
        <begin position="290"/>
        <end position="616"/>
    </location>
</feature>
<feature type="domain" description="Gla" evidence="13">
    <location>
        <begin position="42"/>
        <end position="88"/>
    </location>
</feature>
<dbReference type="CDD" id="cd00110">
    <property type="entry name" value="LamG"/>
    <property type="match status" value="2"/>
</dbReference>
<dbReference type="Gene3D" id="2.60.120.200">
    <property type="match status" value="2"/>
</dbReference>
<evidence type="ECO:0000259" key="11">
    <source>
        <dbReference type="PROSITE" id="PS50025"/>
    </source>
</evidence>
<dbReference type="SMART" id="SM00181">
    <property type="entry name" value="EGF"/>
    <property type="match status" value="4"/>
</dbReference>
<evidence type="ECO:0000313" key="14">
    <source>
        <dbReference type="Proteomes" id="UP000694871"/>
    </source>
</evidence>
<dbReference type="PANTHER" id="PTHR24040:SF14">
    <property type="entry name" value="GROWTH ARREST-SPECIFIC PROTEIN 6"/>
    <property type="match status" value="1"/>
</dbReference>
<dbReference type="PROSITE" id="PS50026">
    <property type="entry name" value="EGF_3"/>
    <property type="match status" value="2"/>
</dbReference>
<dbReference type="SMART" id="SM00179">
    <property type="entry name" value="EGF_CA"/>
    <property type="match status" value="4"/>
</dbReference>
<protein>
    <submittedName>
        <fullName evidence="15">Growth arrest-specific protein 6</fullName>
    </submittedName>
</protein>
<feature type="chain" id="PRO_5045153430" evidence="10">
    <location>
        <begin position="22"/>
        <end position="623"/>
    </location>
</feature>
<evidence type="ECO:0000256" key="1">
    <source>
        <dbReference type="ARBA" id="ARBA00004613"/>
    </source>
</evidence>
<keyword evidence="6 8" id="KW-1015">Disulfide bond</keyword>
<dbReference type="Pfam" id="PF00594">
    <property type="entry name" value="Gla"/>
    <property type="match status" value="1"/>
</dbReference>
<dbReference type="InterPro" id="IPR017857">
    <property type="entry name" value="Coagulation_fac-like_Gla_dom"/>
</dbReference>
<dbReference type="Gene3D" id="4.10.740.10">
    <property type="entry name" value="Coagulation Factor IX"/>
    <property type="match status" value="1"/>
</dbReference>
<dbReference type="SUPFAM" id="SSF57630">
    <property type="entry name" value="GLA-domain"/>
    <property type="match status" value="1"/>
</dbReference>
<dbReference type="Gene3D" id="2.10.25.10">
    <property type="entry name" value="Laminin"/>
    <property type="match status" value="4"/>
</dbReference>
<keyword evidence="5" id="KW-0106">Calcium</keyword>
<dbReference type="InterPro" id="IPR013320">
    <property type="entry name" value="ConA-like_dom_sf"/>
</dbReference>
<dbReference type="SMART" id="SM00282">
    <property type="entry name" value="LamG"/>
    <property type="match status" value="2"/>
</dbReference>
<accession>A0ABM1K0K7</accession>
<dbReference type="PROSITE" id="PS00010">
    <property type="entry name" value="ASX_HYDROXYL"/>
    <property type="match status" value="4"/>
</dbReference>
<evidence type="ECO:0000256" key="6">
    <source>
        <dbReference type="ARBA" id="ARBA00023157"/>
    </source>
</evidence>
<dbReference type="InterPro" id="IPR000294">
    <property type="entry name" value="GLA_domain"/>
</dbReference>
<keyword evidence="4 8" id="KW-0245">EGF-like domain</keyword>
<proteinExistence type="predicted"/>
<name>A0ABM1K0K7_GEKJA</name>